<dbReference type="PANTHER" id="PTHR34385">
    <property type="entry name" value="D-ALANYL-D-ALANINE CARBOXYPEPTIDASE"/>
    <property type="match status" value="1"/>
</dbReference>
<dbReference type="EMBL" id="JACRSV010000004">
    <property type="protein sequence ID" value="MBC8560649.1"/>
    <property type="molecule type" value="Genomic_DNA"/>
</dbReference>
<feature type="compositionally biased region" description="Low complexity" evidence="1">
    <location>
        <begin position="43"/>
        <end position="59"/>
    </location>
</feature>
<feature type="region of interest" description="Disordered" evidence="1">
    <location>
        <begin position="38"/>
        <end position="68"/>
    </location>
</feature>
<proteinExistence type="predicted"/>
<comment type="caution">
    <text evidence="3">The sequence shown here is derived from an EMBL/GenBank/DDBJ whole genome shotgun (WGS) entry which is preliminary data.</text>
</comment>
<evidence type="ECO:0000256" key="1">
    <source>
        <dbReference type="SAM" id="MobiDB-lite"/>
    </source>
</evidence>
<dbReference type="InterPro" id="IPR052179">
    <property type="entry name" value="DD-CPase-like"/>
</dbReference>
<dbReference type="GO" id="GO:0008233">
    <property type="term" value="F:peptidase activity"/>
    <property type="evidence" value="ECO:0007669"/>
    <property type="project" value="InterPro"/>
</dbReference>
<dbReference type="Gene3D" id="3.30.200.180">
    <property type="match status" value="1"/>
</dbReference>
<evidence type="ECO:0000259" key="2">
    <source>
        <dbReference type="Pfam" id="PF02557"/>
    </source>
</evidence>
<organism evidence="3 4">
    <name type="scientific">Fumia xinanensis</name>
    <dbReference type="NCBI Taxonomy" id="2763659"/>
    <lineage>
        <taxon>Bacteria</taxon>
        <taxon>Bacillati</taxon>
        <taxon>Bacillota</taxon>
        <taxon>Clostridia</taxon>
        <taxon>Eubacteriales</taxon>
        <taxon>Oscillospiraceae</taxon>
        <taxon>Fumia</taxon>
    </lineage>
</organism>
<accession>A0A926E5Q0</accession>
<dbReference type="Gene3D" id="3.30.1380.10">
    <property type="match status" value="1"/>
</dbReference>
<dbReference type="GO" id="GO:0006508">
    <property type="term" value="P:proteolysis"/>
    <property type="evidence" value="ECO:0007669"/>
    <property type="project" value="InterPro"/>
</dbReference>
<dbReference type="SUPFAM" id="SSF55166">
    <property type="entry name" value="Hedgehog/DD-peptidase"/>
    <property type="match status" value="1"/>
</dbReference>
<keyword evidence="4" id="KW-1185">Reference proteome</keyword>
<dbReference type="Proteomes" id="UP000610760">
    <property type="component" value="Unassembled WGS sequence"/>
</dbReference>
<evidence type="ECO:0000313" key="3">
    <source>
        <dbReference type="EMBL" id="MBC8560649.1"/>
    </source>
</evidence>
<dbReference type="InterPro" id="IPR009045">
    <property type="entry name" value="Zn_M74/Hedgehog-like"/>
</dbReference>
<dbReference type="CDD" id="cd14852">
    <property type="entry name" value="LD-carboxypeptidase"/>
    <property type="match status" value="1"/>
</dbReference>
<sequence length="323" mass="36032">MARKRRRRLKVGRIAAALAIVLLLVLAVIFAVKALKPDGGDGSSSSSDSSSQSESNSSSQPTGTGDAYGAVQMSKEDVHKGDLILVNADAHYVTEKPNDLVTVASRKIDQYSVKNNELEVREKIMEPFNRMMQDFAGATGLTDVMVISAHRTVEYQQMLYDNDLKRTGKDFSDEVAKPGESEHHTGLVMDLGIVTSDGSKFFDASGDHIWVNQNCYKYGFVVRYPESKKDVTKIIHEPWHYRYVGPVHAAVMEEKDFCLEEYIDFLRQHPFSGEHLKTTVDGKDYEIYFVPARGDTVEVPIPKDKEYTISGNNVDGLIVTAEL</sequence>
<dbReference type="InterPro" id="IPR058193">
    <property type="entry name" value="VanY/YodJ_core_dom"/>
</dbReference>
<reference evidence="3" key="1">
    <citation type="submission" date="2020-08" db="EMBL/GenBank/DDBJ databases">
        <title>Genome public.</title>
        <authorList>
            <person name="Liu C."/>
            <person name="Sun Q."/>
        </authorList>
    </citation>
    <scope>NUCLEOTIDE SEQUENCE</scope>
    <source>
        <strain evidence="3">NSJ-33</strain>
    </source>
</reference>
<protein>
    <submittedName>
        <fullName evidence="3">M15 family metallopeptidase</fullName>
    </submittedName>
</protein>
<name>A0A926E5Q0_9FIRM</name>
<dbReference type="InterPro" id="IPR003709">
    <property type="entry name" value="VanY-like_core_dom"/>
</dbReference>
<dbReference type="RefSeq" id="WP_249295788.1">
    <property type="nucleotide sequence ID" value="NZ_JACRSV010000004.1"/>
</dbReference>
<dbReference type="Pfam" id="PF02557">
    <property type="entry name" value="VanY"/>
    <property type="match status" value="1"/>
</dbReference>
<gene>
    <name evidence="3" type="ORF">H8710_11300</name>
</gene>
<evidence type="ECO:0000313" key="4">
    <source>
        <dbReference type="Proteomes" id="UP000610760"/>
    </source>
</evidence>
<dbReference type="AlphaFoldDB" id="A0A926E5Q0"/>
<dbReference type="PANTHER" id="PTHR34385:SF1">
    <property type="entry name" value="PEPTIDOGLYCAN L-ALANYL-D-GLUTAMATE ENDOPEPTIDASE CWLK"/>
    <property type="match status" value="1"/>
</dbReference>
<feature type="domain" description="D-alanyl-D-alanine carboxypeptidase-like core" evidence="2">
    <location>
        <begin position="119"/>
        <end position="245"/>
    </location>
</feature>